<dbReference type="Proteomes" id="UP001596328">
    <property type="component" value="Unassembled WGS sequence"/>
</dbReference>
<evidence type="ECO:0000256" key="3">
    <source>
        <dbReference type="ARBA" id="ARBA00022475"/>
    </source>
</evidence>
<name>A0ABD5RV58_9EURY</name>
<feature type="transmembrane region" description="Helical" evidence="7">
    <location>
        <begin position="371"/>
        <end position="391"/>
    </location>
</feature>
<feature type="transmembrane region" description="Helical" evidence="7">
    <location>
        <begin position="315"/>
        <end position="337"/>
    </location>
</feature>
<keyword evidence="11" id="KW-1185">Reference proteome</keyword>
<dbReference type="AlphaFoldDB" id="A0ABD5RV58"/>
<comment type="caution">
    <text evidence="10">The sequence shown here is derived from an EMBL/GenBank/DDBJ whole genome shotgun (WGS) entry which is preliminary data.</text>
</comment>
<keyword evidence="3" id="KW-1003">Cell membrane</keyword>
<evidence type="ECO:0000313" key="10">
    <source>
        <dbReference type="EMBL" id="MFC6723293.1"/>
    </source>
</evidence>
<proteinExistence type="predicted"/>
<keyword evidence="2" id="KW-0813">Transport</keyword>
<feature type="domain" description="MacB-like periplasmic core" evidence="9">
    <location>
        <begin position="19"/>
        <end position="249"/>
    </location>
</feature>
<evidence type="ECO:0000259" key="9">
    <source>
        <dbReference type="Pfam" id="PF12704"/>
    </source>
</evidence>
<evidence type="ECO:0000256" key="7">
    <source>
        <dbReference type="SAM" id="Phobius"/>
    </source>
</evidence>
<dbReference type="GO" id="GO:0005886">
    <property type="term" value="C:plasma membrane"/>
    <property type="evidence" value="ECO:0007669"/>
    <property type="project" value="UniProtKB-SubCell"/>
</dbReference>
<dbReference type="Pfam" id="PF02687">
    <property type="entry name" value="FtsX"/>
    <property type="match status" value="1"/>
</dbReference>
<dbReference type="EMBL" id="JBHSWU010000010">
    <property type="protein sequence ID" value="MFC6723293.1"/>
    <property type="molecule type" value="Genomic_DNA"/>
</dbReference>
<dbReference type="PANTHER" id="PTHR43738">
    <property type="entry name" value="ABC TRANSPORTER, MEMBRANE PROTEIN"/>
    <property type="match status" value="1"/>
</dbReference>
<evidence type="ECO:0000313" key="11">
    <source>
        <dbReference type="Proteomes" id="UP001596328"/>
    </source>
</evidence>
<evidence type="ECO:0000256" key="4">
    <source>
        <dbReference type="ARBA" id="ARBA00022692"/>
    </source>
</evidence>
<reference evidence="10 11" key="1">
    <citation type="journal article" date="2019" name="Int. J. Syst. Evol. Microbiol.">
        <title>The Global Catalogue of Microorganisms (GCM) 10K type strain sequencing project: providing services to taxonomists for standard genome sequencing and annotation.</title>
        <authorList>
            <consortium name="The Broad Institute Genomics Platform"/>
            <consortium name="The Broad Institute Genome Sequencing Center for Infectious Disease"/>
            <person name="Wu L."/>
            <person name="Ma J."/>
        </authorList>
    </citation>
    <scope>NUCLEOTIDE SEQUENCE [LARGE SCALE GENOMIC DNA]</scope>
    <source>
        <strain evidence="10 11">NBRC 111368</strain>
    </source>
</reference>
<keyword evidence="6 7" id="KW-0472">Membrane</keyword>
<dbReference type="InterPro" id="IPR051125">
    <property type="entry name" value="ABC-4/HrtB_transporter"/>
</dbReference>
<evidence type="ECO:0000256" key="6">
    <source>
        <dbReference type="ARBA" id="ARBA00023136"/>
    </source>
</evidence>
<feature type="transmembrane region" description="Helical" evidence="7">
    <location>
        <begin position="343"/>
        <end position="362"/>
    </location>
</feature>
<feature type="transmembrane region" description="Helical" evidence="7">
    <location>
        <begin position="274"/>
        <end position="303"/>
    </location>
</feature>
<evidence type="ECO:0000259" key="8">
    <source>
        <dbReference type="Pfam" id="PF02687"/>
    </source>
</evidence>
<evidence type="ECO:0000256" key="1">
    <source>
        <dbReference type="ARBA" id="ARBA00004651"/>
    </source>
</evidence>
<dbReference type="Pfam" id="PF12704">
    <property type="entry name" value="MacB_PCD"/>
    <property type="match status" value="1"/>
</dbReference>
<dbReference type="PANTHER" id="PTHR43738:SF1">
    <property type="entry name" value="HEMIN TRANSPORT SYSTEM PERMEASE PROTEIN HRTB-RELATED"/>
    <property type="match status" value="1"/>
</dbReference>
<gene>
    <name evidence="10" type="ORF">ACFQE1_02560</name>
</gene>
<keyword evidence="5 7" id="KW-1133">Transmembrane helix</keyword>
<dbReference type="InterPro" id="IPR003838">
    <property type="entry name" value="ABC3_permease_C"/>
</dbReference>
<feature type="domain" description="ABC3 transporter permease C-terminal" evidence="8">
    <location>
        <begin position="281"/>
        <end position="400"/>
    </location>
</feature>
<keyword evidence="4 7" id="KW-0812">Transmembrane</keyword>
<feature type="transmembrane region" description="Helical" evidence="7">
    <location>
        <begin position="20"/>
        <end position="44"/>
    </location>
</feature>
<protein>
    <submittedName>
        <fullName evidence="10">ABC transporter permease</fullName>
    </submittedName>
</protein>
<dbReference type="InterPro" id="IPR025857">
    <property type="entry name" value="MacB_PCD"/>
</dbReference>
<organism evidence="10 11">
    <name type="scientific">Halobium palmae</name>
    <dbReference type="NCBI Taxonomy" id="1776492"/>
    <lineage>
        <taxon>Archaea</taxon>
        <taxon>Methanobacteriati</taxon>
        <taxon>Methanobacteriota</taxon>
        <taxon>Stenosarchaea group</taxon>
        <taxon>Halobacteria</taxon>
        <taxon>Halobacteriales</taxon>
        <taxon>Haloferacaceae</taxon>
        <taxon>Halobium</taxon>
    </lineage>
</organism>
<sequence>MRAVIGIGVAQLRHDKARTVFAVIGITLAVLATTLLAGAGIGVVETGEQMFSDSGRDLWVTGGAVRLAPGSVGGFENPVQDAHQVSAEITARDDVATAVPMSFQTVYVSDEGEEFTTIVGTGGPARGGSVTITEGDHFSRQSPHYANGTYEGPMLHEVVIDKQTAESIDVSVGDTLYIGGTISSARQHEFTIVGISPTFSKFLGTQTVVLPLSEMQEVTGTTESDTATMISVSLTDDAKTTAPQVERELQNQYPQYEIRTNREQLQKTLRDQAVVLASGGSLVVLAVVSGAALTVNLLISVVYHQRQELAALKALGSSTTTLVSVVFVQAIGLGILGGLLGLLLTYPAVTGLNTIAAALVGFENVVQMPRWILLGGFGMALAMSLLGGLAAGTHISQLSPLDGLAE</sequence>
<accession>A0ABD5RV58</accession>
<evidence type="ECO:0000256" key="5">
    <source>
        <dbReference type="ARBA" id="ARBA00022989"/>
    </source>
</evidence>
<comment type="subcellular location">
    <subcellularLocation>
        <location evidence="1">Cell membrane</location>
        <topology evidence="1">Multi-pass membrane protein</topology>
    </subcellularLocation>
</comment>
<evidence type="ECO:0000256" key="2">
    <source>
        <dbReference type="ARBA" id="ARBA00022448"/>
    </source>
</evidence>